<evidence type="ECO:0000256" key="1">
    <source>
        <dbReference type="SAM" id="MobiDB-lite"/>
    </source>
</evidence>
<proteinExistence type="predicted"/>
<dbReference type="eggNOG" id="ENOG5031JUB">
    <property type="taxonomic scope" value="Bacteria"/>
</dbReference>
<protein>
    <submittedName>
        <fullName evidence="2">Uncharacterized protein</fullName>
    </submittedName>
</protein>
<dbReference type="HOGENOM" id="CLU_2168870_0_0_6"/>
<dbReference type="OrthoDB" id="9896642at2"/>
<dbReference type="KEGG" id="psb:Psyr_2488"/>
<feature type="compositionally biased region" description="Pro residues" evidence="1">
    <location>
        <begin position="77"/>
        <end position="110"/>
    </location>
</feature>
<dbReference type="Proteomes" id="UP000000426">
    <property type="component" value="Chromosome"/>
</dbReference>
<organism evidence="2 3">
    <name type="scientific">Pseudomonas syringae pv. syringae (strain B728a)</name>
    <dbReference type="NCBI Taxonomy" id="205918"/>
    <lineage>
        <taxon>Bacteria</taxon>
        <taxon>Pseudomonadati</taxon>
        <taxon>Pseudomonadota</taxon>
        <taxon>Gammaproteobacteria</taxon>
        <taxon>Pseudomonadales</taxon>
        <taxon>Pseudomonadaceae</taxon>
        <taxon>Pseudomonas</taxon>
        <taxon>Pseudomonas syringae</taxon>
    </lineage>
</organism>
<feature type="region of interest" description="Disordered" evidence="1">
    <location>
        <begin position="57"/>
        <end position="110"/>
    </location>
</feature>
<accession>Q4ZTJ5</accession>
<name>Q4ZTJ5_PSEU2</name>
<evidence type="ECO:0000313" key="2">
    <source>
        <dbReference type="EMBL" id="AAY37527.1"/>
    </source>
</evidence>
<dbReference type="RefSeq" id="WP_011267718.1">
    <property type="nucleotide sequence ID" value="NC_007005.1"/>
</dbReference>
<sequence length="110" mass="12196">MILKPCNYELLNFDVHRREDVNIAFHDDFLSPDEVEANQLNHRPRRAVVNRVDKEAATMTLPNPVEVPDPNIDDPALPEPVPEQEPPPSTPPPNETPVGDPPANAPPVTV</sequence>
<reference evidence="2 3" key="1">
    <citation type="journal article" date="2005" name="Proc. Natl. Acad. Sci. U.S.A.">
        <title>Comparison of the complete genome sequences of Pseudomonas syringae pv. syringae B728a and pv. tomato DC3000.</title>
        <authorList>
            <person name="Feil H."/>
            <person name="Feil W.S."/>
            <person name="Chain P."/>
            <person name="Larimer F."/>
            <person name="Dibartolo G."/>
            <person name="Copeland A."/>
            <person name="Lykidis A."/>
            <person name="Trong S."/>
            <person name="Nolan M."/>
            <person name="Goltsman E."/>
            <person name="Thiel J."/>
            <person name="Malfatti S."/>
            <person name="Loper J.E."/>
            <person name="Lapidus A."/>
            <person name="Detter J.C."/>
            <person name="Land M."/>
            <person name="Richardson P.M."/>
            <person name="Kyrpides N.C."/>
            <person name="Ivanova N."/>
            <person name="Lindow S.E."/>
        </authorList>
    </citation>
    <scope>NUCLEOTIDE SEQUENCE [LARGE SCALE GENOMIC DNA]</scope>
    <source>
        <strain evidence="2 3">B728a</strain>
    </source>
</reference>
<evidence type="ECO:0000313" key="3">
    <source>
        <dbReference type="Proteomes" id="UP000000426"/>
    </source>
</evidence>
<dbReference type="PATRIC" id="fig|205918.7.peg.2548"/>
<gene>
    <name evidence="2" type="ordered locus">Psyr_2488</name>
</gene>
<dbReference type="EMBL" id="CP000075">
    <property type="protein sequence ID" value="AAY37527.1"/>
    <property type="molecule type" value="Genomic_DNA"/>
</dbReference>
<dbReference type="AlphaFoldDB" id="Q4ZTJ5"/>